<dbReference type="EC" id="2.1.1.79" evidence="7"/>
<dbReference type="InterPro" id="IPR003333">
    <property type="entry name" value="CMAS"/>
</dbReference>
<protein>
    <submittedName>
        <fullName evidence="7">Cyclopropane-fatty-acyl-phospholipid synthase</fullName>
        <ecNumber evidence="7">2.1.1.79</ecNumber>
    </submittedName>
</protein>
<accession>A0A238D1V7</accession>
<dbReference type="AlphaFoldDB" id="A0A238D1V7"/>
<keyword evidence="5" id="KW-0443">Lipid metabolism</keyword>
<dbReference type="InterPro" id="IPR050723">
    <property type="entry name" value="CFA/CMAS"/>
</dbReference>
<keyword evidence="8" id="KW-1185">Reference proteome</keyword>
<gene>
    <name evidence="7" type="primary">cfa</name>
    <name evidence="7" type="ORF">THIARS_50467</name>
</gene>
<dbReference type="Gene3D" id="3.40.50.150">
    <property type="entry name" value="Vaccinia Virus protein VP39"/>
    <property type="match status" value="1"/>
</dbReference>
<dbReference type="PANTHER" id="PTHR43667:SF2">
    <property type="entry name" value="FATTY ACID C-METHYL TRANSFERASE"/>
    <property type="match status" value="1"/>
</dbReference>
<dbReference type="SUPFAM" id="SSF53335">
    <property type="entry name" value="S-adenosyl-L-methionine-dependent methyltransferases"/>
    <property type="match status" value="1"/>
</dbReference>
<keyword evidence="2 7" id="KW-0489">Methyltransferase</keyword>
<keyword evidence="3 7" id="KW-0808">Transferase</keyword>
<reference evidence="7 8" key="1">
    <citation type="submission" date="2016-06" db="EMBL/GenBank/DDBJ databases">
        <authorList>
            <person name="Kjaerup R.B."/>
            <person name="Dalgaard T.S."/>
            <person name="Juul-Madsen H.R."/>
        </authorList>
    </citation>
    <scope>NUCLEOTIDE SEQUENCE [LARGE SCALE GENOMIC DNA]</scope>
    <source>
        <strain evidence="7 8">DSM 16361</strain>
    </source>
</reference>
<evidence type="ECO:0000313" key="8">
    <source>
        <dbReference type="Proteomes" id="UP000214566"/>
    </source>
</evidence>
<evidence type="ECO:0000256" key="4">
    <source>
        <dbReference type="ARBA" id="ARBA00022691"/>
    </source>
</evidence>
<evidence type="ECO:0000256" key="2">
    <source>
        <dbReference type="ARBA" id="ARBA00022603"/>
    </source>
</evidence>
<evidence type="ECO:0000256" key="1">
    <source>
        <dbReference type="ARBA" id="ARBA00010815"/>
    </source>
</evidence>
<sequence>MNPRPSAAVGATPSHELGDSRLRAVPFAARTVLALLQRLRGGRLELRLPDDKTLHFGEHQSDLPLVHLHVRDWAVFSAVLRRGDIGFAEGYFDGQWTTSDLPGLLGLLLANRGAVERVLHGSAWGTLMARLRHVLNRNSRSGSRYNIHVHYDIGNAFYQLWLDRGMTYSSALFSTSEQSLEAAQQAKFARVAAQLDLPAGSRVLEIGCGWGGFAETAARSGLRVTGITLSTEQLAFARDRLRVAGLAEMAQLSLCDYRDAAAIAPTEGYDGIASIEMFEAVGEAYWPSFFKTVATQLKPGGRACIQTITIDDAIFPQYRRGTDFIQQYIFPGGILPSRSAFVAQARQAGLEVADALAFGQDYARTLALWRQRFLRQRDAARAQGFGERFLLLWEFYLAYCEAGFAQRTLDVVQFTLRHRREA</sequence>
<dbReference type="OrthoDB" id="9782855at2"/>
<evidence type="ECO:0000256" key="6">
    <source>
        <dbReference type="PIRSR" id="PIRSR003085-1"/>
    </source>
</evidence>
<dbReference type="InterPro" id="IPR029063">
    <property type="entry name" value="SAM-dependent_MTases_sf"/>
</dbReference>
<evidence type="ECO:0000256" key="3">
    <source>
        <dbReference type="ARBA" id="ARBA00022679"/>
    </source>
</evidence>
<dbReference type="PANTHER" id="PTHR43667">
    <property type="entry name" value="CYCLOPROPANE-FATTY-ACYL-PHOSPHOLIPID SYNTHASE"/>
    <property type="match status" value="1"/>
</dbReference>
<dbReference type="RefSeq" id="WP_094159577.1">
    <property type="nucleotide sequence ID" value="NZ_LT592170.1"/>
</dbReference>
<comment type="similarity">
    <text evidence="1">Belongs to the CFA/CMAS family.</text>
</comment>
<dbReference type="GO" id="GO:0032259">
    <property type="term" value="P:methylation"/>
    <property type="evidence" value="ECO:0007669"/>
    <property type="project" value="UniProtKB-KW"/>
</dbReference>
<dbReference type="GO" id="GO:0008825">
    <property type="term" value="F:cyclopropane-fatty-acyl-phospholipid synthase activity"/>
    <property type="evidence" value="ECO:0007669"/>
    <property type="project" value="UniProtKB-EC"/>
</dbReference>
<proteinExistence type="inferred from homology"/>
<dbReference type="PIRSF" id="PIRSF003085">
    <property type="entry name" value="CMAS"/>
    <property type="match status" value="1"/>
</dbReference>
<dbReference type="Pfam" id="PF02353">
    <property type="entry name" value="CMAS"/>
    <property type="match status" value="1"/>
</dbReference>
<keyword evidence="4" id="KW-0949">S-adenosyl-L-methionine</keyword>
<feature type="active site" evidence="6">
    <location>
        <position position="400"/>
    </location>
</feature>
<evidence type="ECO:0000313" key="7">
    <source>
        <dbReference type="EMBL" id="SBP87219.1"/>
    </source>
</evidence>
<dbReference type="Proteomes" id="UP000214566">
    <property type="component" value="Unassembled WGS sequence"/>
</dbReference>
<organism evidence="7 8">
    <name type="scientific">Thiomonas delicata</name>
    <name type="common">Thiomonas cuprina</name>
    <dbReference type="NCBI Taxonomy" id="364030"/>
    <lineage>
        <taxon>Bacteria</taxon>
        <taxon>Pseudomonadati</taxon>
        <taxon>Pseudomonadota</taxon>
        <taxon>Betaproteobacteria</taxon>
        <taxon>Burkholderiales</taxon>
        <taxon>Thiomonas</taxon>
    </lineage>
</organism>
<dbReference type="CDD" id="cd02440">
    <property type="entry name" value="AdoMet_MTases"/>
    <property type="match status" value="1"/>
</dbReference>
<name>A0A238D1V7_THIDL</name>
<evidence type="ECO:0000256" key="5">
    <source>
        <dbReference type="ARBA" id="ARBA00023098"/>
    </source>
</evidence>
<dbReference type="GO" id="GO:0008610">
    <property type="term" value="P:lipid biosynthetic process"/>
    <property type="evidence" value="ECO:0007669"/>
    <property type="project" value="InterPro"/>
</dbReference>
<dbReference type="EMBL" id="FLMQ01000045">
    <property type="protein sequence ID" value="SBP87219.1"/>
    <property type="molecule type" value="Genomic_DNA"/>
</dbReference>